<dbReference type="FunFam" id="3.40.50.970:FF:000007">
    <property type="entry name" value="Acetolactate synthase"/>
    <property type="match status" value="1"/>
</dbReference>
<dbReference type="AlphaFoldDB" id="A0A5B8FPQ4"/>
<keyword evidence="6 11" id="KW-0808">Transferase</keyword>
<dbReference type="InterPro" id="IPR045229">
    <property type="entry name" value="TPP_enz"/>
</dbReference>
<dbReference type="SUPFAM" id="SSF52467">
    <property type="entry name" value="DHS-like NAD/FAD-binding domain"/>
    <property type="match status" value="1"/>
</dbReference>
<dbReference type="GO" id="GO:0005948">
    <property type="term" value="C:acetolactate synthase complex"/>
    <property type="evidence" value="ECO:0007669"/>
    <property type="project" value="TreeGrafter"/>
</dbReference>
<dbReference type="NCBIfam" id="NF006581">
    <property type="entry name" value="PRK09107.1"/>
    <property type="match status" value="1"/>
</dbReference>
<evidence type="ECO:0000256" key="10">
    <source>
        <dbReference type="ARBA" id="ARBA00023304"/>
    </source>
</evidence>
<dbReference type="InterPro" id="IPR012001">
    <property type="entry name" value="Thiamin_PyroP_enz_TPP-bd_dom"/>
</dbReference>
<dbReference type="SUPFAM" id="SSF52518">
    <property type="entry name" value="Thiamin diphosphate-binding fold (THDP-binding)"/>
    <property type="match status" value="2"/>
</dbReference>
<dbReference type="InterPro" id="IPR029061">
    <property type="entry name" value="THDP-binding"/>
</dbReference>
<keyword evidence="16" id="KW-1185">Reference proteome</keyword>
<dbReference type="KEGG" id="ppru:FDP22_00960"/>
<dbReference type="CDD" id="cd02015">
    <property type="entry name" value="TPP_AHAS"/>
    <property type="match status" value="1"/>
</dbReference>
<dbReference type="GO" id="GO:0030976">
    <property type="term" value="F:thiamine pyrophosphate binding"/>
    <property type="evidence" value="ECO:0007669"/>
    <property type="project" value="UniProtKB-UniRule"/>
</dbReference>
<dbReference type="Pfam" id="PF02775">
    <property type="entry name" value="TPP_enzyme_C"/>
    <property type="match status" value="1"/>
</dbReference>
<feature type="domain" description="Thiamine pyrophosphate enzyme central" evidence="12">
    <location>
        <begin position="197"/>
        <end position="331"/>
    </location>
</feature>
<dbReference type="UniPathway" id="UPA00047">
    <property type="reaction ID" value="UER00055"/>
</dbReference>
<dbReference type="Gene3D" id="3.40.50.1220">
    <property type="entry name" value="TPP-binding domain"/>
    <property type="match status" value="1"/>
</dbReference>
<gene>
    <name evidence="15" type="ORF">FDP22_00960</name>
</gene>
<comment type="cofactor">
    <cofactor evidence="11">
        <name>Mg(2+)</name>
        <dbReference type="ChEBI" id="CHEBI:18420"/>
    </cofactor>
    <text evidence="11">Binds 1 Mg(2+) ion per subunit.</text>
</comment>
<name>A0A5B8FPQ4_9RHOB</name>
<evidence type="ECO:0000259" key="12">
    <source>
        <dbReference type="Pfam" id="PF00205"/>
    </source>
</evidence>
<organism evidence="15 16">
    <name type="scientific">Paroceanicella profunda</name>
    <dbReference type="NCBI Taxonomy" id="2579971"/>
    <lineage>
        <taxon>Bacteria</taxon>
        <taxon>Pseudomonadati</taxon>
        <taxon>Pseudomonadota</taxon>
        <taxon>Alphaproteobacteria</taxon>
        <taxon>Rhodobacterales</taxon>
        <taxon>Paracoccaceae</taxon>
        <taxon>Paroceanicella</taxon>
    </lineage>
</organism>
<comment type="similarity">
    <text evidence="3 11">Belongs to the TPP enzyme family.</text>
</comment>
<evidence type="ECO:0000313" key="15">
    <source>
        <dbReference type="EMBL" id="QDL90486.1"/>
    </source>
</evidence>
<evidence type="ECO:0000259" key="14">
    <source>
        <dbReference type="Pfam" id="PF02776"/>
    </source>
</evidence>
<dbReference type="Pfam" id="PF00205">
    <property type="entry name" value="TPP_enzyme_M"/>
    <property type="match status" value="1"/>
</dbReference>
<comment type="catalytic activity">
    <reaction evidence="11">
        <text>2 pyruvate + H(+) = (2S)-2-acetolactate + CO2</text>
        <dbReference type="Rhea" id="RHEA:25249"/>
        <dbReference type="ChEBI" id="CHEBI:15361"/>
        <dbReference type="ChEBI" id="CHEBI:15378"/>
        <dbReference type="ChEBI" id="CHEBI:16526"/>
        <dbReference type="ChEBI" id="CHEBI:58476"/>
        <dbReference type="EC" id="2.2.1.6"/>
    </reaction>
</comment>
<dbReference type="GO" id="GO:0009099">
    <property type="term" value="P:L-valine biosynthetic process"/>
    <property type="evidence" value="ECO:0007669"/>
    <property type="project" value="UniProtKB-UniPathway"/>
</dbReference>
<evidence type="ECO:0000256" key="11">
    <source>
        <dbReference type="RuleBase" id="RU003591"/>
    </source>
</evidence>
<evidence type="ECO:0000256" key="9">
    <source>
        <dbReference type="ARBA" id="ARBA00023052"/>
    </source>
</evidence>
<proteinExistence type="inferred from homology"/>
<evidence type="ECO:0000256" key="6">
    <source>
        <dbReference type="ARBA" id="ARBA00022679"/>
    </source>
</evidence>
<dbReference type="Proteomes" id="UP000305888">
    <property type="component" value="Chromosome"/>
</dbReference>
<dbReference type="PANTHER" id="PTHR18968:SF13">
    <property type="entry name" value="ACETOLACTATE SYNTHASE CATALYTIC SUBUNIT, MITOCHONDRIAL"/>
    <property type="match status" value="1"/>
</dbReference>
<dbReference type="OrthoDB" id="4494979at2"/>
<protein>
    <recommendedName>
        <fullName evidence="4 11">Acetolactate synthase</fullName>
        <ecNumber evidence="4 11">2.2.1.6</ecNumber>
    </recommendedName>
</protein>
<evidence type="ECO:0000256" key="8">
    <source>
        <dbReference type="ARBA" id="ARBA00022842"/>
    </source>
</evidence>
<dbReference type="Gene3D" id="3.40.50.970">
    <property type="match status" value="2"/>
</dbReference>
<keyword evidence="8 11" id="KW-0460">Magnesium</keyword>
<dbReference type="EMBL" id="CP040818">
    <property type="protein sequence ID" value="QDL90486.1"/>
    <property type="molecule type" value="Genomic_DNA"/>
</dbReference>
<dbReference type="CDD" id="cd07035">
    <property type="entry name" value="TPP_PYR_POX_like"/>
    <property type="match status" value="1"/>
</dbReference>
<dbReference type="InterPro" id="IPR011766">
    <property type="entry name" value="TPP_enzyme_TPP-bd"/>
</dbReference>
<dbReference type="PANTHER" id="PTHR18968">
    <property type="entry name" value="THIAMINE PYROPHOSPHATE ENZYMES"/>
    <property type="match status" value="1"/>
</dbReference>
<keyword evidence="9 11" id="KW-0786">Thiamine pyrophosphate</keyword>
<keyword evidence="7 11" id="KW-0479">Metal-binding</keyword>
<evidence type="ECO:0000313" key="16">
    <source>
        <dbReference type="Proteomes" id="UP000305888"/>
    </source>
</evidence>
<dbReference type="InterPro" id="IPR029035">
    <property type="entry name" value="DHS-like_NAD/FAD-binding_dom"/>
</dbReference>
<comment type="pathway">
    <text evidence="1 11">Amino-acid biosynthesis; L-isoleucine biosynthesis; L-isoleucine from 2-oxobutanoate: step 1/4.</text>
</comment>
<feature type="domain" description="Thiamine pyrophosphate enzyme N-terminal TPP-binding" evidence="14">
    <location>
        <begin position="5"/>
        <end position="120"/>
    </location>
</feature>
<evidence type="ECO:0000256" key="4">
    <source>
        <dbReference type="ARBA" id="ARBA00013145"/>
    </source>
</evidence>
<evidence type="ECO:0000256" key="3">
    <source>
        <dbReference type="ARBA" id="ARBA00007812"/>
    </source>
</evidence>
<comment type="cofactor">
    <cofactor evidence="11">
        <name>thiamine diphosphate</name>
        <dbReference type="ChEBI" id="CHEBI:58937"/>
    </cofactor>
    <text evidence="11">Binds 1 thiamine pyrophosphate per subunit.</text>
</comment>
<evidence type="ECO:0000256" key="7">
    <source>
        <dbReference type="ARBA" id="ARBA00022723"/>
    </source>
</evidence>
<dbReference type="UniPathway" id="UPA00049">
    <property type="reaction ID" value="UER00059"/>
</dbReference>
<dbReference type="GO" id="GO:0009097">
    <property type="term" value="P:isoleucine biosynthetic process"/>
    <property type="evidence" value="ECO:0007669"/>
    <property type="project" value="UniProtKB-UniPathway"/>
</dbReference>
<dbReference type="NCBIfam" id="TIGR00118">
    <property type="entry name" value="acolac_lg"/>
    <property type="match status" value="1"/>
</dbReference>
<comment type="pathway">
    <text evidence="2 11">Amino-acid biosynthesis; L-valine biosynthesis; L-valine from pyruvate: step 1/4.</text>
</comment>
<dbReference type="EC" id="2.2.1.6" evidence="4 11"/>
<reference evidence="15 16" key="1">
    <citation type="submission" date="2019-06" db="EMBL/GenBank/DDBJ databases">
        <title>Genome sequence of Rhodobacteraceae bacterium D4M1.</title>
        <authorList>
            <person name="Cao J."/>
        </authorList>
    </citation>
    <scope>NUCLEOTIDE SEQUENCE [LARGE SCALE GENOMIC DNA]</scope>
    <source>
        <strain evidence="15 16">D4M1</strain>
    </source>
</reference>
<evidence type="ECO:0000256" key="2">
    <source>
        <dbReference type="ARBA" id="ARBA00005025"/>
    </source>
</evidence>
<dbReference type="GO" id="GO:0000287">
    <property type="term" value="F:magnesium ion binding"/>
    <property type="evidence" value="ECO:0007669"/>
    <property type="project" value="UniProtKB-UniRule"/>
</dbReference>
<evidence type="ECO:0000256" key="5">
    <source>
        <dbReference type="ARBA" id="ARBA00022605"/>
    </source>
</evidence>
<accession>A0A5B8FPQ4</accession>
<feature type="domain" description="Thiamine pyrophosphate enzyme TPP-binding" evidence="13">
    <location>
        <begin position="397"/>
        <end position="544"/>
    </location>
</feature>
<dbReference type="GO" id="GO:0050660">
    <property type="term" value="F:flavin adenine dinucleotide binding"/>
    <property type="evidence" value="ECO:0007669"/>
    <property type="project" value="InterPro"/>
</dbReference>
<dbReference type="Pfam" id="PF02776">
    <property type="entry name" value="TPP_enzyme_N"/>
    <property type="match status" value="1"/>
</dbReference>
<dbReference type="InterPro" id="IPR012000">
    <property type="entry name" value="Thiamin_PyroP_enz_cen_dom"/>
</dbReference>
<sequence>MTRQMTGAQIVVQALKDQGVDTVFGYPGGAVLPIYDEIFKQNDIRHILVRHEQGATHAAEGYARSTGKPGVVLVTSGPGATNAVTGMTDALLDSIPMIVLTGQVPTFMIGTDAFQEADTVGITRPCTKHNWLVKDTDELGETIHKAFHVATSGRPGPVLIDIPKDVQFATGTYFGAEPTRPWTYNPQVKGDADAILDAVELIERAERPILYTGGGVINSGPEASRLLRDLAAATGFPVTSTLMGLGAYPASGKAWLGMLGMHGTYEANMAMHDCDVMICVGARFDDRITGRIDAFSPGSKKIHIDIDPSSVNKVVRVDVPIIGDIANVLTDMLEAWRARGARTRAAEIEDWWTQISGWRAMKCLAYKGSDTVIKPQYALERLEALTKDHDRYVCTEVGQHQMWAAQFLNFEAPNRWMTSGGLGTMGYGVPASVGVQIAHPEALVINVAGEASWLMTMQEMLTAVQYKAPVKQFIMNNERLGMVRQWQQLLHGERYSQSWSEALPDFVKLAEAFGAKGAQVSDPADLDEAIAEMLAYDGPYILDCLVEKHENCFPMIPSGKAHNEMLLGEASTEGAIDTSGAVLV</sequence>
<dbReference type="InterPro" id="IPR012846">
    <property type="entry name" value="Acetolactate_synth_lsu"/>
</dbReference>
<dbReference type="GO" id="GO:0003984">
    <property type="term" value="F:acetolactate synthase activity"/>
    <property type="evidence" value="ECO:0007669"/>
    <property type="project" value="UniProtKB-EC"/>
</dbReference>
<dbReference type="RefSeq" id="WP_138577155.1">
    <property type="nucleotide sequence ID" value="NZ_CP040818.1"/>
</dbReference>
<dbReference type="InterPro" id="IPR039368">
    <property type="entry name" value="AHAS_TPP"/>
</dbReference>
<evidence type="ECO:0000259" key="13">
    <source>
        <dbReference type="Pfam" id="PF02775"/>
    </source>
</evidence>
<keyword evidence="10 11" id="KW-0100">Branched-chain amino acid biosynthesis</keyword>
<keyword evidence="5 11" id="KW-0028">Amino-acid biosynthesis</keyword>
<evidence type="ECO:0000256" key="1">
    <source>
        <dbReference type="ARBA" id="ARBA00004974"/>
    </source>
</evidence>
<dbReference type="FunFam" id="3.40.50.1220:FF:000008">
    <property type="entry name" value="Acetolactate synthase"/>
    <property type="match status" value="1"/>
</dbReference>